<proteinExistence type="predicted"/>
<dbReference type="PANTHER" id="PTHR15157">
    <property type="entry name" value="UV RADIATION RESISTANCE-ASSOCIATED GENE PROTEIN"/>
    <property type="match status" value="1"/>
</dbReference>
<keyword evidence="3" id="KW-0121">Carboxypeptidase</keyword>
<dbReference type="Proteomes" id="UP000196158">
    <property type="component" value="Unassembled WGS sequence"/>
</dbReference>
<dbReference type="GO" id="GO:0005768">
    <property type="term" value="C:endosome"/>
    <property type="evidence" value="ECO:0007669"/>
    <property type="project" value="TreeGrafter"/>
</dbReference>
<gene>
    <name evidence="3" type="ORF">KASA_0F00605G</name>
</gene>
<evidence type="ECO:0000256" key="1">
    <source>
        <dbReference type="ARBA" id="ARBA00023054"/>
    </source>
</evidence>
<dbReference type="GO" id="GO:0000323">
    <property type="term" value="C:lytic vacuole"/>
    <property type="evidence" value="ECO:0007669"/>
    <property type="project" value="TreeGrafter"/>
</dbReference>
<evidence type="ECO:0000313" key="4">
    <source>
        <dbReference type="Proteomes" id="UP000196158"/>
    </source>
</evidence>
<keyword evidence="4" id="KW-1185">Reference proteome</keyword>
<dbReference type="GO" id="GO:0000149">
    <property type="term" value="F:SNARE binding"/>
    <property type="evidence" value="ECO:0007669"/>
    <property type="project" value="TreeGrafter"/>
</dbReference>
<accession>A0A1X7RAM7</accession>
<dbReference type="EMBL" id="FXLY01000013">
    <property type="protein sequence ID" value="SMN22654.1"/>
    <property type="molecule type" value="Genomic_DNA"/>
</dbReference>
<keyword evidence="3" id="KW-0808">Transferase</keyword>
<sequence>MAVQYLLQRRLRHLRSVTLNNIVLQIDKVVNNEEQTYREAIRSLDCFFIIENLKGDVSLVSEVQRSPLKSIQFNDVNFCGDSTSKFIIKLVVHIPDELFKEPDADNQWCIVKEYLVDLNQLQLIDMKNDNVLTSNVPIFILDDGCYTLKGIDIEKGPYYLSSNESHNQNKIFRSSKKSFTYNTILKLNKLLEYIGQTHEETKKISSKLEKPLSKSHKLNNSNCENIEAYKDQIKKLISKKKAKIKLLKEEMEGHETLIRSNTASSVDITDKTNVNDQYGSMYSNLFEIRNSLAQWRTKKLSQLISIFKVQNFFDLAKQLNCDQYISIVNKKDLELGNNRNQQQIVLSIIKKDRLQAQINKSLDTQERINTFLGYFLLFIDILSNNIFDIVVPSKLMFYGSTSIINKVYPLYLPHAYSTYNQERFYEAIDLFNINIQQLKQYLTDHYNNI</sequence>
<dbReference type="GO" id="GO:0034272">
    <property type="term" value="C:phosphatidylinositol 3-kinase complex, class III, type II"/>
    <property type="evidence" value="ECO:0007669"/>
    <property type="project" value="InterPro"/>
</dbReference>
<dbReference type="GO" id="GO:0035493">
    <property type="term" value="P:SNARE complex assembly"/>
    <property type="evidence" value="ECO:0007669"/>
    <property type="project" value="TreeGrafter"/>
</dbReference>
<reference evidence="3 4" key="1">
    <citation type="submission" date="2017-04" db="EMBL/GenBank/DDBJ databases">
        <authorList>
            <person name="Afonso C.L."/>
            <person name="Miller P.J."/>
            <person name="Scott M.A."/>
            <person name="Spackman E."/>
            <person name="Goraichik I."/>
            <person name="Dimitrov K.M."/>
            <person name="Suarez D.L."/>
            <person name="Swayne D.E."/>
        </authorList>
    </citation>
    <scope>NUCLEOTIDE SEQUENCE [LARGE SCALE GENOMIC DNA]</scope>
</reference>
<dbReference type="GO" id="GO:0004180">
    <property type="term" value="F:carboxypeptidase activity"/>
    <property type="evidence" value="ECO:0007669"/>
    <property type="project" value="UniProtKB-KW"/>
</dbReference>
<evidence type="ECO:0000313" key="3">
    <source>
        <dbReference type="EMBL" id="SMN22654.1"/>
    </source>
</evidence>
<dbReference type="PANTHER" id="PTHR15157:SF5">
    <property type="entry name" value="UV RADIATION RESISTANCE-ASSOCIATED GENE PROTEIN"/>
    <property type="match status" value="1"/>
</dbReference>
<keyword evidence="1 2" id="KW-0175">Coiled coil</keyword>
<dbReference type="STRING" id="1789683.A0A1X7RAM7"/>
<dbReference type="AlphaFoldDB" id="A0A1X7RAM7"/>
<protein>
    <submittedName>
        <fullName evidence="3">Similar to Saccharomyces cerevisiae YLR360W VPS38 Part of a Vps34p phosphatidylinositol 3-kinase complex that functions in carboxypeptidase Y (CPY) sorting</fullName>
    </submittedName>
</protein>
<dbReference type="InterPro" id="IPR040939">
    <property type="entry name" value="Vps38"/>
</dbReference>
<dbReference type="OrthoDB" id="4069826at2759"/>
<keyword evidence="3" id="KW-0645">Protease</keyword>
<keyword evidence="3" id="KW-0418">Kinase</keyword>
<dbReference type="GO" id="GO:0016301">
    <property type="term" value="F:kinase activity"/>
    <property type="evidence" value="ECO:0007669"/>
    <property type="project" value="UniProtKB-KW"/>
</dbReference>
<feature type="coiled-coil region" evidence="2">
    <location>
        <begin position="230"/>
        <end position="257"/>
    </location>
</feature>
<dbReference type="Pfam" id="PF17649">
    <property type="entry name" value="VPS38"/>
    <property type="match status" value="1"/>
</dbReference>
<evidence type="ECO:0000256" key="2">
    <source>
        <dbReference type="SAM" id="Coils"/>
    </source>
</evidence>
<keyword evidence="3" id="KW-0378">Hydrolase</keyword>
<name>A0A1X7RAM7_9SACH</name>
<organism evidence="3 4">
    <name type="scientific">Maudiozyma saulgeensis</name>
    <dbReference type="NCBI Taxonomy" id="1789683"/>
    <lineage>
        <taxon>Eukaryota</taxon>
        <taxon>Fungi</taxon>
        <taxon>Dikarya</taxon>
        <taxon>Ascomycota</taxon>
        <taxon>Saccharomycotina</taxon>
        <taxon>Saccharomycetes</taxon>
        <taxon>Saccharomycetales</taxon>
        <taxon>Saccharomycetaceae</taxon>
        <taxon>Maudiozyma</taxon>
    </lineage>
</organism>